<evidence type="ECO:0000259" key="7">
    <source>
        <dbReference type="Pfam" id="PF17917"/>
    </source>
</evidence>
<dbReference type="GO" id="GO:0016787">
    <property type="term" value="F:hydrolase activity"/>
    <property type="evidence" value="ECO:0007669"/>
    <property type="project" value="UniProtKB-KW"/>
</dbReference>
<sequence>MNYTVTEKELLAVVWMFDKFKSYLVGTKVIVYKDHSAIKYLFEKKDAKSRLIRWVLLLQELENRSYVAEGGSIKETFPDEQLLAITSSEAPWYVDYVNFIASGVTPPELTPDNRRRFLHDVRLYMWDEPFLYRLCVDQLVQKYVPEE</sequence>
<evidence type="ECO:0000256" key="5">
    <source>
        <dbReference type="ARBA" id="ARBA00022801"/>
    </source>
</evidence>
<evidence type="ECO:0000256" key="3">
    <source>
        <dbReference type="ARBA" id="ARBA00022722"/>
    </source>
</evidence>
<evidence type="ECO:0000256" key="4">
    <source>
        <dbReference type="ARBA" id="ARBA00022759"/>
    </source>
</evidence>
<protein>
    <submittedName>
        <fullName evidence="9">Uncharacterized protein LOC104229277</fullName>
    </submittedName>
</protein>
<dbReference type="GO" id="GO:0004519">
    <property type="term" value="F:endonuclease activity"/>
    <property type="evidence" value="ECO:0007669"/>
    <property type="project" value="UniProtKB-KW"/>
</dbReference>
<dbReference type="eggNOG" id="KOG0017">
    <property type="taxonomic scope" value="Eukaryota"/>
</dbReference>
<dbReference type="RefSeq" id="XP_009780198.1">
    <property type="nucleotide sequence ID" value="XM_009781896.1"/>
</dbReference>
<keyword evidence="3" id="KW-0540">Nuclease</keyword>
<proteinExistence type="predicted"/>
<keyword evidence="4" id="KW-0255">Endonuclease</keyword>
<name>A0A1U7WNN6_NICSY</name>
<keyword evidence="6" id="KW-0695">RNA-directed DNA polymerase</keyword>
<gene>
    <name evidence="9" type="primary">LOC104229277</name>
</gene>
<feature type="domain" description="Reverse transcriptase RNase H-like" evidence="7">
    <location>
        <begin position="2"/>
        <end position="60"/>
    </location>
</feature>
<dbReference type="PANTHER" id="PTHR34072:SF57">
    <property type="entry name" value="RNA-DIRECTED DNA POLYMERASE"/>
    <property type="match status" value="1"/>
</dbReference>
<evidence type="ECO:0000256" key="6">
    <source>
        <dbReference type="ARBA" id="ARBA00022918"/>
    </source>
</evidence>
<evidence type="ECO:0000256" key="2">
    <source>
        <dbReference type="ARBA" id="ARBA00022695"/>
    </source>
</evidence>
<dbReference type="AlphaFoldDB" id="A0A1U7WNN6"/>
<dbReference type="InterPro" id="IPR041373">
    <property type="entry name" value="RT_RNaseH"/>
</dbReference>
<dbReference type="Pfam" id="PF17917">
    <property type="entry name" value="RT_RNaseH"/>
    <property type="match status" value="1"/>
</dbReference>
<reference evidence="8" key="1">
    <citation type="journal article" date="2013" name="Genome Biol.">
        <title>Reference genomes and transcriptomes of Nicotiana sylvestris and Nicotiana tomentosiformis.</title>
        <authorList>
            <person name="Sierro N."/>
            <person name="Battey J.N."/>
            <person name="Ouadi S."/>
            <person name="Bovet L."/>
            <person name="Goepfert S."/>
            <person name="Bakaher N."/>
            <person name="Peitsch M.C."/>
            <person name="Ivanov N.V."/>
        </authorList>
    </citation>
    <scope>NUCLEOTIDE SEQUENCE [LARGE SCALE GENOMIC DNA]</scope>
</reference>
<dbReference type="PANTHER" id="PTHR34072">
    <property type="entry name" value="ENZYMATIC POLYPROTEIN-RELATED"/>
    <property type="match status" value="1"/>
</dbReference>
<keyword evidence="2" id="KW-0548">Nucleotidyltransferase</keyword>
<dbReference type="GO" id="GO:0003964">
    <property type="term" value="F:RNA-directed DNA polymerase activity"/>
    <property type="evidence" value="ECO:0007669"/>
    <property type="project" value="UniProtKB-KW"/>
</dbReference>
<evidence type="ECO:0000313" key="8">
    <source>
        <dbReference type="Proteomes" id="UP000189701"/>
    </source>
</evidence>
<evidence type="ECO:0000256" key="1">
    <source>
        <dbReference type="ARBA" id="ARBA00022679"/>
    </source>
</evidence>
<dbReference type="SUPFAM" id="SSF56672">
    <property type="entry name" value="DNA/RNA polymerases"/>
    <property type="match status" value="1"/>
</dbReference>
<evidence type="ECO:0000313" key="9">
    <source>
        <dbReference type="RefSeq" id="XP_009780198.1"/>
    </source>
</evidence>
<reference evidence="9" key="2">
    <citation type="submission" date="2025-08" db="UniProtKB">
        <authorList>
            <consortium name="RefSeq"/>
        </authorList>
    </citation>
    <scope>IDENTIFICATION</scope>
    <source>
        <tissue evidence="9">Leaf</tissue>
    </source>
</reference>
<organism evidence="8 9">
    <name type="scientific">Nicotiana sylvestris</name>
    <name type="common">Wood tobacco</name>
    <name type="synonym">South American tobacco</name>
    <dbReference type="NCBI Taxonomy" id="4096"/>
    <lineage>
        <taxon>Eukaryota</taxon>
        <taxon>Viridiplantae</taxon>
        <taxon>Streptophyta</taxon>
        <taxon>Embryophyta</taxon>
        <taxon>Tracheophyta</taxon>
        <taxon>Spermatophyta</taxon>
        <taxon>Magnoliopsida</taxon>
        <taxon>eudicotyledons</taxon>
        <taxon>Gunneridae</taxon>
        <taxon>Pentapetalae</taxon>
        <taxon>asterids</taxon>
        <taxon>lamiids</taxon>
        <taxon>Solanales</taxon>
        <taxon>Solanaceae</taxon>
        <taxon>Nicotianoideae</taxon>
        <taxon>Nicotianeae</taxon>
        <taxon>Nicotiana</taxon>
    </lineage>
</organism>
<keyword evidence="8" id="KW-1185">Reference proteome</keyword>
<accession>A0A1U7WNN6</accession>
<keyword evidence="5" id="KW-0378">Hydrolase</keyword>
<dbReference type="InterPro" id="IPR043502">
    <property type="entry name" value="DNA/RNA_pol_sf"/>
</dbReference>
<keyword evidence="1" id="KW-0808">Transferase</keyword>
<dbReference type="Proteomes" id="UP000189701">
    <property type="component" value="Unplaced"/>
</dbReference>